<dbReference type="InterPro" id="IPR012334">
    <property type="entry name" value="Pectin_lyas_fold"/>
</dbReference>
<dbReference type="SUPFAM" id="SSF51126">
    <property type="entry name" value="Pectin lyase-like"/>
    <property type="match status" value="1"/>
</dbReference>
<keyword evidence="3" id="KW-1185">Reference proteome</keyword>
<dbReference type="EMBL" id="JAJEPW010000016">
    <property type="protein sequence ID" value="MCC2129279.1"/>
    <property type="molecule type" value="Genomic_DNA"/>
</dbReference>
<sequence>MPEIKIKIRDKRAGGTGTVICGNSDYTVVWALDNEWTPYGTKTMRVNLADGSYQDVVFTGSTAALPVLSTSGRASVGLYAGDLHTSRAAALPVLPSVTTPGGAPADPAEDVYDQLTEKLNRLIAVQPESVAQAVADYLTEHPAVSSMRVEGGYIQFSGDGKNWDNVVALANLKGPKGDTGPRGPAGSDASVTASSIADAMGLSGLSAGDQIAVDTVGADGRPASWKKKAGGILNVRDFGAKGDGSTDDTAAIQAAIDRAVSTLAMAVYVPAGTYIITAPLVIQTYSDAVTTIDGVKWWEGHSPALIGENPSTAIIKKTGNAAKTMPTVDS</sequence>
<dbReference type="Pfam" id="PF12708">
    <property type="entry name" value="Pect-lyase_RHGA_epim"/>
    <property type="match status" value="1"/>
</dbReference>
<dbReference type="Proteomes" id="UP001199319">
    <property type="component" value="Unassembled WGS sequence"/>
</dbReference>
<feature type="domain" description="Rhamnogalacturonase A/B/Epimerase-like pectate lyase" evidence="1">
    <location>
        <begin position="233"/>
        <end position="285"/>
    </location>
</feature>
<evidence type="ECO:0000313" key="2">
    <source>
        <dbReference type="EMBL" id="MCC2129279.1"/>
    </source>
</evidence>
<gene>
    <name evidence="2" type="ORF">LKD37_07080</name>
</gene>
<comment type="caution">
    <text evidence="2">The sequence shown here is derived from an EMBL/GenBank/DDBJ whole genome shotgun (WGS) entry which is preliminary data.</text>
</comment>
<protein>
    <submittedName>
        <fullName evidence="2">Glycoside hydrolase family 55 protein</fullName>
    </submittedName>
</protein>
<name>A0AAE3ABS7_9FIRM</name>
<dbReference type="InterPro" id="IPR024535">
    <property type="entry name" value="RHGA/B-epi-like_pectate_lyase"/>
</dbReference>
<dbReference type="Gene3D" id="2.160.20.10">
    <property type="entry name" value="Single-stranded right-handed beta-helix, Pectin lyase-like"/>
    <property type="match status" value="1"/>
</dbReference>
<keyword evidence="2" id="KW-0378">Hydrolase</keyword>
<organism evidence="2 3">
    <name type="scientific">Brotocaccenecus cirricatena</name>
    <dbReference type="NCBI Taxonomy" id="3064195"/>
    <lineage>
        <taxon>Bacteria</taxon>
        <taxon>Bacillati</taxon>
        <taxon>Bacillota</taxon>
        <taxon>Clostridia</taxon>
        <taxon>Eubacteriales</taxon>
        <taxon>Oscillospiraceae</taxon>
        <taxon>Brotocaccenecus</taxon>
    </lineage>
</organism>
<dbReference type="GO" id="GO:0016787">
    <property type="term" value="F:hydrolase activity"/>
    <property type="evidence" value="ECO:0007669"/>
    <property type="project" value="UniProtKB-KW"/>
</dbReference>
<evidence type="ECO:0000259" key="1">
    <source>
        <dbReference type="Pfam" id="PF12708"/>
    </source>
</evidence>
<dbReference type="AlphaFoldDB" id="A0AAE3ABS7"/>
<evidence type="ECO:0000313" key="3">
    <source>
        <dbReference type="Proteomes" id="UP001199319"/>
    </source>
</evidence>
<dbReference type="RefSeq" id="WP_302928559.1">
    <property type="nucleotide sequence ID" value="NZ_JAJEPW010000016.1"/>
</dbReference>
<proteinExistence type="predicted"/>
<reference evidence="2" key="1">
    <citation type="submission" date="2021-10" db="EMBL/GenBank/DDBJ databases">
        <title>Anaerobic single-cell dispensing facilitates the cultivation of human gut bacteria.</title>
        <authorList>
            <person name="Afrizal A."/>
        </authorList>
    </citation>
    <scope>NUCLEOTIDE SEQUENCE</scope>
    <source>
        <strain evidence="2">CLA-AA-H272</strain>
    </source>
</reference>
<accession>A0AAE3ABS7</accession>
<dbReference type="InterPro" id="IPR011050">
    <property type="entry name" value="Pectin_lyase_fold/virulence"/>
</dbReference>